<organism evidence="2 3">
    <name type="scientific">Burkholderia territorii</name>
    <dbReference type="NCBI Taxonomy" id="1503055"/>
    <lineage>
        <taxon>Bacteria</taxon>
        <taxon>Pseudomonadati</taxon>
        <taxon>Pseudomonadota</taxon>
        <taxon>Betaproteobacteria</taxon>
        <taxon>Burkholderiales</taxon>
        <taxon>Burkholderiaceae</taxon>
        <taxon>Burkholderia</taxon>
        <taxon>Burkholderia cepacia complex</taxon>
    </lineage>
</organism>
<comment type="caution">
    <text evidence="2">The sequence shown here is derived from an EMBL/GenBank/DDBJ whole genome shotgun (WGS) entry which is preliminary data.</text>
</comment>
<evidence type="ECO:0000313" key="3">
    <source>
        <dbReference type="Proteomes" id="UP000068016"/>
    </source>
</evidence>
<gene>
    <name evidence="2" type="ORF">WT83_19285</name>
</gene>
<dbReference type="Proteomes" id="UP000068016">
    <property type="component" value="Unassembled WGS sequence"/>
</dbReference>
<evidence type="ECO:0000256" key="1">
    <source>
        <dbReference type="SAM" id="MobiDB-lite"/>
    </source>
</evidence>
<feature type="region of interest" description="Disordered" evidence="1">
    <location>
        <begin position="165"/>
        <end position="184"/>
    </location>
</feature>
<dbReference type="AlphaFoldDB" id="A0A108EI43"/>
<dbReference type="RefSeq" id="WP_060347809.1">
    <property type="nucleotide sequence ID" value="NZ_LPLZ01000059.1"/>
</dbReference>
<reference evidence="2 3" key="1">
    <citation type="submission" date="2015-11" db="EMBL/GenBank/DDBJ databases">
        <title>Expanding the genomic diversity of Burkholderia species for the development of highly accurate diagnostics.</title>
        <authorList>
            <person name="Sahl J."/>
            <person name="Keim P."/>
            <person name="Wagner D."/>
        </authorList>
    </citation>
    <scope>NUCLEOTIDE SEQUENCE [LARGE SCALE GENOMIC DNA]</scope>
    <source>
        <strain evidence="2 3">MSMB793WGS</strain>
    </source>
</reference>
<evidence type="ECO:0000313" key="2">
    <source>
        <dbReference type="EMBL" id="KWN11737.1"/>
    </source>
</evidence>
<feature type="compositionally biased region" description="Low complexity" evidence="1">
    <location>
        <begin position="165"/>
        <end position="176"/>
    </location>
</feature>
<sequence length="208" mass="23616">MGLTPSMSKPSELHSAQVERVFQSFWLSFGTRFTERYSMVMEEAGKRHDVGIRGAKTGWAMRFARERLTDEDVERGLAGVGANPPSLDEFVAMCRPQWVIRNAFREAVSQLTLRQSGQDSWTHPAVYWAAMDVGHWDMTHLGHDQLIGRFEEAYRRRLADPDIAPVPAAVPSLPAPGRGEADREKVRAELEKIWSIPGLRSKRQSDRR</sequence>
<proteinExistence type="predicted"/>
<dbReference type="EMBL" id="LPLZ01000059">
    <property type="protein sequence ID" value="KWN11737.1"/>
    <property type="molecule type" value="Genomic_DNA"/>
</dbReference>
<accession>A0A108EI43</accession>
<protein>
    <submittedName>
        <fullName evidence="2">Uncharacterized protein</fullName>
    </submittedName>
</protein>
<name>A0A108EI43_9BURK</name>